<dbReference type="GeneID" id="36323904"/>
<dbReference type="AlphaFoldDB" id="A0A1X6N2N2"/>
<organism evidence="1 2">
    <name type="scientific">Postia placenta MAD-698-R-SB12</name>
    <dbReference type="NCBI Taxonomy" id="670580"/>
    <lineage>
        <taxon>Eukaryota</taxon>
        <taxon>Fungi</taxon>
        <taxon>Dikarya</taxon>
        <taxon>Basidiomycota</taxon>
        <taxon>Agaricomycotina</taxon>
        <taxon>Agaricomycetes</taxon>
        <taxon>Polyporales</taxon>
        <taxon>Adustoporiaceae</taxon>
        <taxon>Rhodonia</taxon>
    </lineage>
</organism>
<protein>
    <submittedName>
        <fullName evidence="1">Uncharacterized protein</fullName>
    </submittedName>
</protein>
<dbReference type="EMBL" id="KZ110596">
    <property type="protein sequence ID" value="OSX62732.1"/>
    <property type="molecule type" value="Genomic_DNA"/>
</dbReference>
<dbReference type="OrthoDB" id="2770250at2759"/>
<evidence type="ECO:0000313" key="1">
    <source>
        <dbReference type="EMBL" id="OSX62732.1"/>
    </source>
</evidence>
<name>A0A1X6N2N2_9APHY</name>
<gene>
    <name evidence="1" type="ORF">POSPLADRAFT_1046138</name>
</gene>
<reference evidence="1 2" key="1">
    <citation type="submission" date="2017-04" db="EMBL/GenBank/DDBJ databases">
        <title>Genome Sequence of the Model Brown-Rot Fungus Postia placenta SB12.</title>
        <authorList>
            <consortium name="DOE Joint Genome Institute"/>
            <person name="Gaskell J."/>
            <person name="Kersten P."/>
            <person name="Larrondo L.F."/>
            <person name="Canessa P."/>
            <person name="Martinez D."/>
            <person name="Hibbett D."/>
            <person name="Schmoll M."/>
            <person name="Kubicek C.P."/>
            <person name="Martinez A.T."/>
            <person name="Yadav J."/>
            <person name="Master E."/>
            <person name="Magnuson J.K."/>
            <person name="James T."/>
            <person name="Yaver D."/>
            <person name="Berka R."/>
            <person name="Labutti K."/>
            <person name="Lipzen A."/>
            <person name="Aerts A."/>
            <person name="Barry K."/>
            <person name="Henrissat B."/>
            <person name="Blanchette R."/>
            <person name="Grigoriev I."/>
            <person name="Cullen D."/>
        </authorList>
    </citation>
    <scope>NUCLEOTIDE SEQUENCE [LARGE SCALE GENOMIC DNA]</scope>
    <source>
        <strain evidence="1 2">MAD-698-R-SB12</strain>
    </source>
</reference>
<proteinExistence type="predicted"/>
<dbReference type="Proteomes" id="UP000194127">
    <property type="component" value="Unassembled WGS sequence"/>
</dbReference>
<dbReference type="STRING" id="670580.A0A1X6N2N2"/>
<dbReference type="RefSeq" id="XP_024339526.1">
    <property type="nucleotide sequence ID" value="XM_024478954.1"/>
</dbReference>
<evidence type="ECO:0000313" key="2">
    <source>
        <dbReference type="Proteomes" id="UP000194127"/>
    </source>
</evidence>
<keyword evidence="2" id="KW-1185">Reference proteome</keyword>
<sequence>MFIRELNECTAEQLRAIGHITRNTPDHNLGSAMESLRLNTKLKVAVHLLKPAIDRPVDAAVYLVEVIDFVKRTSHGADPFVKQREIFLIFAGALVRSGTNDKDAQAILERLAQINDASMAGLKALVTTKVYLARVLRRREKTKAAEKHEEWLTKWFRKNPHLISEHALRLLLLPPGETGGSPVLDALGGPSWLDSRQHTDKTDLRLAKQCRQCGACEPMTKLAFSRLPKSELAVSQLSLLSLSGTGVSE</sequence>
<accession>A0A1X6N2N2</accession>